<dbReference type="NCBIfam" id="TIGR03715">
    <property type="entry name" value="KxYKxGKxW"/>
    <property type="match status" value="1"/>
</dbReference>
<proteinExistence type="predicted"/>
<dbReference type="InterPro" id="IPR008044">
    <property type="entry name" value="Phage_lysin"/>
</dbReference>
<dbReference type="Pfam" id="PF19127">
    <property type="entry name" value="Choline_bind_3"/>
    <property type="match status" value="6"/>
</dbReference>
<comment type="caution">
    <text evidence="5">The sequence shown here is derived from an EMBL/GenBank/DDBJ whole genome shotgun (WGS) entry which is preliminary data.</text>
</comment>
<dbReference type="AlphaFoldDB" id="A0AAJ1HTY7"/>
<sequence length="872" mass="98211">MKKPIDQKKHFKMYKNGKAWVVAGITAISLLGGGIQTTHADEVSVATHMTDVPTSASENSMIARSSVTVNTTYTGTQDNTNINRDDQTTNTKNDVVNDVDEQNETTVNLDQTAGQPKASSNNNTQSTEKSINNDSIENNTDNPKENTKAVLTVDRTANRNTDFVKLSNGKTVHYDSEGKIQYGLQAINGKFYYFNTKNGEMYANKELEINNKWYNFTSDGSASTGFTKLASGKTVYYNAQGQMQYGLQTINGKIYYFNPWSGEMYAGKEAQINDKWYNFTSDGSASTGFTKLASGKTVYYNAQGQMQYGLQSINGKIYYFNPWSGEMYAGKEAQINDKWYNFTSDGSASTGFTKLASGKTVYYNAQGQMQYGLQTINGKIYYFNTWSGEMYAGKEAQINDKWYNFTSDGSASTGFTKLASGKTVYYNAQGQMQHGEKKVDGKWFYFNENTGNVAAGFTTLPDGRRVYYDIDFQDISKSKGMLYGEQTLKNLKYYFNVQSGAQEKGVVYNVATGRLQYYGAIDGSLSIKFQSPVNTDEDGNIILNDGENEINGQWYYYDVQNGKMVTGWKKLVDNNHGGYREVYYDPDTAQMAHGEKKINGAWYYFDKQNGSEAISSFVKLADGRITYYDEKGHMSYGEKKIGNYWYYFNLSNGNEAVSNFIKLNDGRTVYYNAQGHMVYNWQNINGSTYYFNPQDGNMYVGAQWINGQEYYFDYITGAQVKDQWTAKLLEWFFNRMGKLTYSMDGSRNGADGTADCSGSLTQALYEAGAWRYSLLYNTEMLHSYLLGNGYHLAYENSGYTSPVVGDVIIWGQRGHSAGGAGHTGVISGSGQNGTMISTCYWTEGEKGTAVQNFPYFWYWGEDDYPYYYVYRR</sequence>
<dbReference type="RefSeq" id="WP_272225870.1">
    <property type="nucleotide sequence ID" value="NZ_JAQONE010000027.1"/>
</dbReference>
<dbReference type="Pfam" id="PF19258">
    <property type="entry name" value="KxYKxGKxW_sig"/>
    <property type="match status" value="1"/>
</dbReference>
<keyword evidence="2" id="KW-0677">Repeat</keyword>
<reference evidence="5" key="1">
    <citation type="submission" date="2023-01" db="EMBL/GenBank/DDBJ databases">
        <title>Genome analysis of 13 Lactobacillus isolated from gut of wild boar.</title>
        <authorList>
            <person name="Papp P."/>
            <person name="Libisch B."/>
            <person name="Nagy T."/>
            <person name="Olasz F."/>
        </authorList>
    </citation>
    <scope>NUCLEOTIDE SEQUENCE</scope>
    <source>
        <strain evidence="5">F146</strain>
    </source>
</reference>
<feature type="compositionally biased region" description="Polar residues" evidence="3">
    <location>
        <begin position="104"/>
        <end position="141"/>
    </location>
</feature>
<keyword evidence="1" id="KW-0732">Signal</keyword>
<evidence type="ECO:0000313" key="6">
    <source>
        <dbReference type="Proteomes" id="UP001220670"/>
    </source>
</evidence>
<evidence type="ECO:0000256" key="3">
    <source>
        <dbReference type="SAM" id="MobiDB-lite"/>
    </source>
</evidence>
<evidence type="ECO:0000259" key="4">
    <source>
        <dbReference type="Pfam" id="PF05382"/>
    </source>
</evidence>
<feature type="compositionally biased region" description="Polar residues" evidence="3">
    <location>
        <begin position="72"/>
        <end position="94"/>
    </location>
</feature>
<dbReference type="Gene3D" id="2.10.270.10">
    <property type="entry name" value="Cholin Binding"/>
    <property type="match status" value="6"/>
</dbReference>
<gene>
    <name evidence="5" type="ORF">PO250_10420</name>
</gene>
<feature type="domain" description="Bacteriophage lysin" evidence="4">
    <location>
        <begin position="728"/>
        <end position="871"/>
    </location>
</feature>
<dbReference type="Pfam" id="PF05382">
    <property type="entry name" value="Amidase_5"/>
    <property type="match status" value="1"/>
</dbReference>
<dbReference type="InterPro" id="IPR018337">
    <property type="entry name" value="Cell_wall/Cho-bd_repeat"/>
</dbReference>
<evidence type="ECO:0000256" key="2">
    <source>
        <dbReference type="ARBA" id="ARBA00022737"/>
    </source>
</evidence>
<organism evidence="5 6">
    <name type="scientific">Limosilactobacillus mucosae</name>
    <name type="common">Lactobacillus mucosae</name>
    <dbReference type="NCBI Taxonomy" id="97478"/>
    <lineage>
        <taxon>Bacteria</taxon>
        <taxon>Bacillati</taxon>
        <taxon>Bacillota</taxon>
        <taxon>Bacilli</taxon>
        <taxon>Lactobacillales</taxon>
        <taxon>Lactobacillaceae</taxon>
        <taxon>Limosilactobacillus</taxon>
    </lineage>
</organism>
<protein>
    <submittedName>
        <fullName evidence="5">Peptidoglycan amidohydrolase family protein</fullName>
    </submittedName>
</protein>
<evidence type="ECO:0000313" key="5">
    <source>
        <dbReference type="EMBL" id="MDC2830686.1"/>
    </source>
</evidence>
<dbReference type="Proteomes" id="UP001220670">
    <property type="component" value="Unassembled WGS sequence"/>
</dbReference>
<dbReference type="Pfam" id="PF01473">
    <property type="entry name" value="Choline_bind_1"/>
    <property type="match status" value="1"/>
</dbReference>
<name>A0AAJ1HTY7_LIMMU</name>
<feature type="region of interest" description="Disordered" evidence="3">
    <location>
        <begin position="72"/>
        <end position="147"/>
    </location>
</feature>
<evidence type="ECO:0000256" key="1">
    <source>
        <dbReference type="ARBA" id="ARBA00022729"/>
    </source>
</evidence>
<dbReference type="SUPFAM" id="SSF69360">
    <property type="entry name" value="Cell wall binding repeat"/>
    <property type="match status" value="3"/>
</dbReference>
<dbReference type="EMBL" id="JAQONE010000027">
    <property type="protein sequence ID" value="MDC2830686.1"/>
    <property type="molecule type" value="Genomic_DNA"/>
</dbReference>
<accession>A0AAJ1HTY7</accession>
<dbReference type="InterPro" id="IPR022263">
    <property type="entry name" value="KxYKxGKxW"/>
</dbReference>